<feature type="region of interest" description="Disordered" evidence="1">
    <location>
        <begin position="541"/>
        <end position="567"/>
    </location>
</feature>
<name>A0A0A1WPW6_ZEUCU</name>
<feature type="region of interest" description="Disordered" evidence="1">
    <location>
        <begin position="746"/>
        <end position="779"/>
    </location>
</feature>
<feature type="region of interest" description="Disordered" evidence="1">
    <location>
        <begin position="213"/>
        <end position="241"/>
    </location>
</feature>
<dbReference type="InterPro" id="IPR002109">
    <property type="entry name" value="Glutaredoxin"/>
</dbReference>
<dbReference type="Pfam" id="PF23733">
    <property type="entry name" value="GRXCR1-2_C"/>
    <property type="match status" value="1"/>
</dbReference>
<feature type="region of interest" description="Disordered" evidence="1">
    <location>
        <begin position="141"/>
        <end position="167"/>
    </location>
</feature>
<dbReference type="InterPro" id="IPR036249">
    <property type="entry name" value="Thioredoxin-like_sf"/>
</dbReference>
<feature type="domain" description="Glutaredoxin" evidence="2">
    <location>
        <begin position="1039"/>
        <end position="1106"/>
    </location>
</feature>
<feature type="compositionally biased region" description="Polar residues" evidence="1">
    <location>
        <begin position="541"/>
        <end position="555"/>
    </location>
</feature>
<dbReference type="GO" id="GO:0007605">
    <property type="term" value="P:sensory perception of sound"/>
    <property type="evidence" value="ECO:0007669"/>
    <property type="project" value="InterPro"/>
</dbReference>
<accession>A0A0A1WPW6</accession>
<proteinExistence type="predicted"/>
<dbReference type="InterPro" id="IPR042797">
    <property type="entry name" value="GRXCR1"/>
</dbReference>
<reference evidence="3" key="2">
    <citation type="journal article" date="2015" name="Gigascience">
        <title>Reconstructing a comprehensive transcriptome assembly of a white-pupal translocated strain of the pest fruit fly Bactrocera cucurbitae.</title>
        <authorList>
            <person name="Sim S.B."/>
            <person name="Calla B."/>
            <person name="Hall B."/>
            <person name="DeRego T."/>
            <person name="Geib S.M."/>
        </authorList>
    </citation>
    <scope>NUCLEOTIDE SEQUENCE</scope>
</reference>
<evidence type="ECO:0000313" key="4">
    <source>
        <dbReference type="EMBL" id="JAD08016.1"/>
    </source>
</evidence>
<dbReference type="SUPFAM" id="SSF52833">
    <property type="entry name" value="Thioredoxin-like"/>
    <property type="match status" value="1"/>
</dbReference>
<dbReference type="EMBL" id="GBXI01006276">
    <property type="protein sequence ID" value="JAD08016.1"/>
    <property type="molecule type" value="Transcribed_RNA"/>
</dbReference>
<dbReference type="PANTHER" id="PTHR46990">
    <property type="entry name" value="GLUTAREDOXIN DOMAIN-CONTAINING CYSTEINE-RICH PROTEIN 1"/>
    <property type="match status" value="1"/>
</dbReference>
<feature type="region of interest" description="Disordered" evidence="1">
    <location>
        <begin position="832"/>
        <end position="851"/>
    </location>
</feature>
<organism evidence="3">
    <name type="scientific">Zeugodacus cucurbitae</name>
    <name type="common">Melon fruit fly</name>
    <name type="synonym">Bactrocera cucurbitae</name>
    <dbReference type="NCBI Taxonomy" id="28588"/>
    <lineage>
        <taxon>Eukaryota</taxon>
        <taxon>Metazoa</taxon>
        <taxon>Ecdysozoa</taxon>
        <taxon>Arthropoda</taxon>
        <taxon>Hexapoda</taxon>
        <taxon>Insecta</taxon>
        <taxon>Pterygota</taxon>
        <taxon>Neoptera</taxon>
        <taxon>Endopterygota</taxon>
        <taxon>Diptera</taxon>
        <taxon>Brachycera</taxon>
        <taxon>Muscomorpha</taxon>
        <taxon>Tephritoidea</taxon>
        <taxon>Tephritidae</taxon>
        <taxon>Zeugodacus</taxon>
        <taxon>Zeugodacus</taxon>
    </lineage>
</organism>
<protein>
    <submittedName>
        <fullName evidence="3">Glutaredoxin domain-containing cysteine-rich protein CG31559</fullName>
    </submittedName>
</protein>
<evidence type="ECO:0000259" key="2">
    <source>
        <dbReference type="Pfam" id="PF00462"/>
    </source>
</evidence>
<dbReference type="AlphaFoldDB" id="A0A0A1WPW6"/>
<dbReference type="PROSITE" id="PS51354">
    <property type="entry name" value="GLUTAREDOXIN_2"/>
    <property type="match status" value="1"/>
</dbReference>
<reference evidence="3" key="1">
    <citation type="submission" date="2014-11" db="EMBL/GenBank/DDBJ databases">
        <authorList>
            <person name="Geib S."/>
        </authorList>
    </citation>
    <scope>NUCLEOTIDE SEQUENCE</scope>
</reference>
<dbReference type="CDD" id="cd03031">
    <property type="entry name" value="GRX_GRX_like"/>
    <property type="match status" value="1"/>
</dbReference>
<evidence type="ECO:0000256" key="1">
    <source>
        <dbReference type="SAM" id="MobiDB-lite"/>
    </source>
</evidence>
<dbReference type="Gene3D" id="3.40.30.10">
    <property type="entry name" value="Glutaredoxin"/>
    <property type="match status" value="1"/>
</dbReference>
<feature type="compositionally biased region" description="Low complexity" evidence="1">
    <location>
        <begin position="836"/>
        <end position="847"/>
    </location>
</feature>
<gene>
    <name evidence="3" type="primary">CG31559_1</name>
    <name evidence="4" type="synonym">CG31559_0</name>
    <name evidence="4" type="ORF">g.52881</name>
    <name evidence="3" type="ORF">g.52886</name>
</gene>
<feature type="compositionally biased region" description="Basic and acidic residues" evidence="1">
    <location>
        <begin position="213"/>
        <end position="222"/>
    </location>
</feature>
<dbReference type="PANTHER" id="PTHR46990:SF1">
    <property type="entry name" value="GLUTAREDOXIN DOMAIN-CONTAINING CYSTEINE-RICH PROTEIN 1"/>
    <property type="match status" value="1"/>
</dbReference>
<dbReference type="EMBL" id="GBXI01013732">
    <property type="protein sequence ID" value="JAD00560.1"/>
    <property type="molecule type" value="Transcribed_RNA"/>
</dbReference>
<dbReference type="Pfam" id="PF00462">
    <property type="entry name" value="Glutaredoxin"/>
    <property type="match status" value="1"/>
</dbReference>
<evidence type="ECO:0000313" key="3">
    <source>
        <dbReference type="EMBL" id="JAD00560.1"/>
    </source>
</evidence>
<sequence length="1186" mass="128074">MATKTVINTNAPTTRGISILIDQNPQATTTIQQKPQQQQTLVVSSNCQQEVLRPAAQMTETAKITIYQNTTTTKTQMAPTPSTAITRTVLTKLQPQPSKLVATTTTTRIGVNGIDNNYIANNDHGHDVDQSNDDDVFAKANNDEQASMSDGQRRSYRIKSGEYESDQKTSYTTIKQKITTSTAVPTFPHLLLKVVSERGKANNGQTDGVVVSRNEDVHEKTNGNDNDDGSGLVNGVGSDVGKSQVNRNVAAAGGQNEQPNNNYASAIPMRPTKQTNVNEKQQQQTPKHGMMIIQCNGAEQHNSNNNYKNIAHNNVDAHDQHNDNDEHKANDVQQADQQVDQVGTLVAAAATVAATAPSNVYRGDESCVTSAIGNGQNAFEHYICTNAINDVSEHDRHEAGHSLCTADVQEQLESADVNANSNANGVNSLLTVTKTDCGSALTETDAAKRRRSVPNGIITNPKELNANKQIESKLHVLKIQIKPNEVHEKHDKQVTVVTLNKAQVQDTTQQSVKTIDQIKELTQQSAPVQIVDATQVVEQQKSVRSQASGESANELQHTRKDHHSVDKNVQKKMVQKPIATTPTASTLTTTTTTILNAGAVTVSSGGNASTNLLGAAITIANGNDTNNSNGNATMNGNGHAHNTNATTNTSVTELNVTHPSYHYYVMSSGQFSPCDTLDSGTGSDLESNGNVTPGAAASTQNKLLGTLEKLNAVNAQNGANGCAPKMELHMKATKIRLSGSTKKSALDIGANSAAQSHGEHARAGSFTDSEESESSSLSCDSLHSTEFIRQSSVSPTAHKTTGLACVKMLGSLLPDSLLRDIRDRKFPTNDFEAKYGDAGSAASADGSSDADGEVEVITTALPVVAIDEQDYVNVEHKQFLKERNSQNLTVNNSHNNKRASLPNKTFVLNANNGTFVDTKMNSMPRKYEADKYYNFHVREHENFRSFDISGGGVGGGVGGSASLGGGDLASFGEYETKSLQDDAFAGYKDIRCGSATSTIRSSKGTVRGVKNRVRNGIATFLQMQQPNVKNFKEKDAGKVVLYTTSMGIIRDTYAKCANVKQILRTLLVKFEERDVFMSIEYQQEIKERMHSEAIKVPQLFVEGQHIGDADTVERLNESGELRQLLKPYKSIATTFTCQTCGGYRLLPCPSCNGSKKSVHRNHFTAEFVALKCMNCDEVGLVKCHNC</sequence>